<dbReference type="OrthoDB" id="1728030at2759"/>
<evidence type="ECO:0000313" key="3">
    <source>
        <dbReference type="Proteomes" id="UP000037035"/>
    </source>
</evidence>
<dbReference type="AlphaFoldDB" id="A0A0L6VUX0"/>
<evidence type="ECO:0000313" key="2">
    <source>
        <dbReference type="EMBL" id="KNZ64553.1"/>
    </source>
</evidence>
<feature type="non-terminal residue" evidence="2">
    <location>
        <position position="89"/>
    </location>
</feature>
<dbReference type="InterPro" id="IPR054722">
    <property type="entry name" value="PolX-like_BBD"/>
</dbReference>
<dbReference type="EMBL" id="LAVV01000188">
    <property type="protein sequence ID" value="KNZ64553.1"/>
    <property type="molecule type" value="Genomic_DNA"/>
</dbReference>
<proteinExistence type="predicted"/>
<sequence>MPNTLVEAEDGHKSEVSLLLTEAASKPTFLDSGATHHLINNPDMFQPTANSNIEISMGGHSNFLNATAVGSAILINHRGKKLILENALL</sequence>
<protein>
    <recommendedName>
        <fullName evidence="1">Retrovirus-related Pol polyprotein from transposon TNT 1-94-like beta-barrel domain-containing protein</fullName>
    </recommendedName>
</protein>
<dbReference type="Pfam" id="PF22936">
    <property type="entry name" value="Pol_BBD"/>
    <property type="match status" value="1"/>
</dbReference>
<organism evidence="2 3">
    <name type="scientific">Puccinia sorghi</name>
    <dbReference type="NCBI Taxonomy" id="27349"/>
    <lineage>
        <taxon>Eukaryota</taxon>
        <taxon>Fungi</taxon>
        <taxon>Dikarya</taxon>
        <taxon>Basidiomycota</taxon>
        <taxon>Pucciniomycotina</taxon>
        <taxon>Pucciniomycetes</taxon>
        <taxon>Pucciniales</taxon>
        <taxon>Pucciniaceae</taxon>
        <taxon>Puccinia</taxon>
    </lineage>
</organism>
<name>A0A0L6VUX0_9BASI</name>
<gene>
    <name evidence="2" type="ORF">VP01_1016g9</name>
</gene>
<reference evidence="2 3" key="1">
    <citation type="submission" date="2015-08" db="EMBL/GenBank/DDBJ databases">
        <title>Next Generation Sequencing and Analysis of the Genome of Puccinia sorghi L Schw, the Causal Agent of Maize Common Rust.</title>
        <authorList>
            <person name="Rochi L."/>
            <person name="Burguener G."/>
            <person name="Darino M."/>
            <person name="Turjanski A."/>
            <person name="Kreff E."/>
            <person name="Dieguez M.J."/>
            <person name="Sacco F."/>
        </authorList>
    </citation>
    <scope>NUCLEOTIDE SEQUENCE [LARGE SCALE GENOMIC DNA]</scope>
    <source>
        <strain evidence="2 3">RO10H11247</strain>
    </source>
</reference>
<keyword evidence="3" id="KW-1185">Reference proteome</keyword>
<evidence type="ECO:0000259" key="1">
    <source>
        <dbReference type="Pfam" id="PF22936"/>
    </source>
</evidence>
<accession>A0A0L6VUX0</accession>
<dbReference type="VEuPathDB" id="FungiDB:VP01_1016g9"/>
<comment type="caution">
    <text evidence="2">The sequence shown here is derived from an EMBL/GenBank/DDBJ whole genome shotgun (WGS) entry which is preliminary data.</text>
</comment>
<dbReference type="Proteomes" id="UP000037035">
    <property type="component" value="Unassembled WGS sequence"/>
</dbReference>
<feature type="domain" description="Retrovirus-related Pol polyprotein from transposon TNT 1-94-like beta-barrel" evidence="1">
    <location>
        <begin position="29"/>
        <end position="88"/>
    </location>
</feature>